<dbReference type="EMBL" id="CAJVQA010008014">
    <property type="protein sequence ID" value="CAG8665454.1"/>
    <property type="molecule type" value="Genomic_DNA"/>
</dbReference>
<dbReference type="AlphaFoldDB" id="A0A9N9E906"/>
<gene>
    <name evidence="1" type="ORF">CPELLU_LOCUS10006</name>
</gene>
<organism evidence="1 2">
    <name type="scientific">Cetraspora pellucida</name>
    <dbReference type="NCBI Taxonomy" id="1433469"/>
    <lineage>
        <taxon>Eukaryota</taxon>
        <taxon>Fungi</taxon>
        <taxon>Fungi incertae sedis</taxon>
        <taxon>Mucoromycota</taxon>
        <taxon>Glomeromycotina</taxon>
        <taxon>Glomeromycetes</taxon>
        <taxon>Diversisporales</taxon>
        <taxon>Gigasporaceae</taxon>
        <taxon>Cetraspora</taxon>
    </lineage>
</organism>
<evidence type="ECO:0000313" key="1">
    <source>
        <dbReference type="EMBL" id="CAG8665454.1"/>
    </source>
</evidence>
<dbReference type="Proteomes" id="UP000789759">
    <property type="component" value="Unassembled WGS sequence"/>
</dbReference>
<reference evidence="1" key="1">
    <citation type="submission" date="2021-06" db="EMBL/GenBank/DDBJ databases">
        <authorList>
            <person name="Kallberg Y."/>
            <person name="Tangrot J."/>
            <person name="Rosling A."/>
        </authorList>
    </citation>
    <scope>NUCLEOTIDE SEQUENCE</scope>
    <source>
        <strain evidence="1">FL966</strain>
    </source>
</reference>
<evidence type="ECO:0000313" key="2">
    <source>
        <dbReference type="Proteomes" id="UP000789759"/>
    </source>
</evidence>
<accession>A0A9N9E906</accession>
<proteinExistence type="predicted"/>
<sequence>MQVLLEESQQLASLITLNAEIEYADYKSDKQSNEFKKQLELYKAKAKFLNS</sequence>
<comment type="caution">
    <text evidence="1">The sequence shown here is derived from an EMBL/GenBank/DDBJ whole genome shotgun (WGS) entry which is preliminary data.</text>
</comment>
<keyword evidence="2" id="KW-1185">Reference proteome</keyword>
<protein>
    <submittedName>
        <fullName evidence="1">16471_t:CDS:1</fullName>
    </submittedName>
</protein>
<name>A0A9N9E906_9GLOM</name>